<name>A0ABQ2L4W0_9BACL</name>
<keyword evidence="3" id="KW-0804">Transcription</keyword>
<dbReference type="InterPro" id="IPR036388">
    <property type="entry name" value="WH-like_DNA-bd_sf"/>
</dbReference>
<dbReference type="InterPro" id="IPR047640">
    <property type="entry name" value="RpiR-like"/>
</dbReference>
<proteinExistence type="predicted"/>
<dbReference type="Pfam" id="PF01418">
    <property type="entry name" value="HTH_6"/>
    <property type="match status" value="1"/>
</dbReference>
<dbReference type="EMBL" id="BMLN01000007">
    <property type="protein sequence ID" value="GGO03505.1"/>
    <property type="molecule type" value="Genomic_DNA"/>
</dbReference>
<dbReference type="SUPFAM" id="SSF46689">
    <property type="entry name" value="Homeodomain-like"/>
    <property type="match status" value="1"/>
</dbReference>
<evidence type="ECO:0000259" key="4">
    <source>
        <dbReference type="PROSITE" id="PS51071"/>
    </source>
</evidence>
<gene>
    <name evidence="6" type="ORF">GCM10010969_27830</name>
</gene>
<feature type="domain" description="HTH rpiR-type" evidence="4">
    <location>
        <begin position="2"/>
        <end position="78"/>
    </location>
</feature>
<dbReference type="Gene3D" id="3.40.50.10490">
    <property type="entry name" value="Glucose-6-phosphate isomerase like protein, domain 1"/>
    <property type="match status" value="1"/>
</dbReference>
<dbReference type="InterPro" id="IPR046348">
    <property type="entry name" value="SIS_dom_sf"/>
</dbReference>
<accession>A0ABQ2L4W0</accession>
<dbReference type="InterPro" id="IPR000281">
    <property type="entry name" value="HTH_RpiR"/>
</dbReference>
<evidence type="ECO:0000256" key="2">
    <source>
        <dbReference type="ARBA" id="ARBA00023125"/>
    </source>
</evidence>
<dbReference type="CDD" id="cd05013">
    <property type="entry name" value="SIS_RpiR"/>
    <property type="match status" value="1"/>
</dbReference>
<comment type="caution">
    <text evidence="6">The sequence shown here is derived from an EMBL/GenBank/DDBJ whole genome shotgun (WGS) entry which is preliminary data.</text>
</comment>
<dbReference type="Gene3D" id="1.10.10.10">
    <property type="entry name" value="Winged helix-like DNA-binding domain superfamily/Winged helix DNA-binding domain"/>
    <property type="match status" value="1"/>
</dbReference>
<dbReference type="RefSeq" id="WP_018976578.1">
    <property type="nucleotide sequence ID" value="NZ_BMLN01000007.1"/>
</dbReference>
<evidence type="ECO:0000313" key="6">
    <source>
        <dbReference type="EMBL" id="GGO03505.1"/>
    </source>
</evidence>
<feature type="domain" description="SIS" evidence="5">
    <location>
        <begin position="123"/>
        <end position="263"/>
    </location>
</feature>
<dbReference type="PROSITE" id="PS51071">
    <property type="entry name" value="HTH_RPIR"/>
    <property type="match status" value="1"/>
</dbReference>
<dbReference type="PROSITE" id="PS51464">
    <property type="entry name" value="SIS"/>
    <property type="match status" value="1"/>
</dbReference>
<dbReference type="InterPro" id="IPR001347">
    <property type="entry name" value="SIS_dom"/>
</dbReference>
<keyword evidence="2" id="KW-0238">DNA-binding</keyword>
<dbReference type="Proteomes" id="UP000606653">
    <property type="component" value="Unassembled WGS sequence"/>
</dbReference>
<evidence type="ECO:0000259" key="5">
    <source>
        <dbReference type="PROSITE" id="PS51464"/>
    </source>
</evidence>
<dbReference type="PANTHER" id="PTHR30514">
    <property type="entry name" value="GLUCOKINASE"/>
    <property type="match status" value="1"/>
</dbReference>
<evidence type="ECO:0000313" key="7">
    <source>
        <dbReference type="Proteomes" id="UP000606653"/>
    </source>
</evidence>
<protein>
    <submittedName>
        <fullName evidence="6">HTH-type transcriptional regulator</fullName>
    </submittedName>
</protein>
<keyword evidence="1" id="KW-0805">Transcription regulation</keyword>
<organism evidence="6 7">
    <name type="scientific">Saccharibacillus kuerlensis</name>
    <dbReference type="NCBI Taxonomy" id="459527"/>
    <lineage>
        <taxon>Bacteria</taxon>
        <taxon>Bacillati</taxon>
        <taxon>Bacillota</taxon>
        <taxon>Bacilli</taxon>
        <taxon>Bacillales</taxon>
        <taxon>Paenibacillaceae</taxon>
        <taxon>Saccharibacillus</taxon>
    </lineage>
</organism>
<sequence length="288" mass="31236">MSATLLLIKESLDRFSPQEKRLGQYILEAPEHVQRLGITELASACGTSPATVTRFCKSLRFKGFPDFKMRLIGELSRPSEAGTYQDIVAGRPLKEIVRAIEANHLASITDTTRLLDPEALEQAVAALGSAQRIDLYGMGTSSIVAQDLYQKLIRIGKSCTAFADSHMQITSASTLNEGDVALAISYSGETPETIAALQCAKDAGALTLSLTRYGTSPLPDVADIRLFTSSLEEGVRRGAMTSRIAQLHVIDILFTGIVSEGFEQYVPMLEQSYHNVRQYLNSSGGAKS</sequence>
<evidence type="ECO:0000256" key="1">
    <source>
        <dbReference type="ARBA" id="ARBA00023015"/>
    </source>
</evidence>
<dbReference type="InterPro" id="IPR035472">
    <property type="entry name" value="RpiR-like_SIS"/>
</dbReference>
<keyword evidence="7" id="KW-1185">Reference proteome</keyword>
<dbReference type="InterPro" id="IPR009057">
    <property type="entry name" value="Homeodomain-like_sf"/>
</dbReference>
<dbReference type="SUPFAM" id="SSF53697">
    <property type="entry name" value="SIS domain"/>
    <property type="match status" value="1"/>
</dbReference>
<dbReference type="Pfam" id="PF01380">
    <property type="entry name" value="SIS"/>
    <property type="match status" value="1"/>
</dbReference>
<evidence type="ECO:0000256" key="3">
    <source>
        <dbReference type="ARBA" id="ARBA00023163"/>
    </source>
</evidence>
<dbReference type="PANTHER" id="PTHR30514:SF1">
    <property type="entry name" value="HTH-TYPE TRANSCRIPTIONAL REGULATOR HEXR-RELATED"/>
    <property type="match status" value="1"/>
</dbReference>
<reference evidence="7" key="1">
    <citation type="journal article" date="2019" name="Int. J. Syst. Evol. Microbiol.">
        <title>The Global Catalogue of Microorganisms (GCM) 10K type strain sequencing project: providing services to taxonomists for standard genome sequencing and annotation.</title>
        <authorList>
            <consortium name="The Broad Institute Genomics Platform"/>
            <consortium name="The Broad Institute Genome Sequencing Center for Infectious Disease"/>
            <person name="Wu L."/>
            <person name="Ma J."/>
        </authorList>
    </citation>
    <scope>NUCLEOTIDE SEQUENCE [LARGE SCALE GENOMIC DNA]</scope>
    <source>
        <strain evidence="7">CGMCC 1.6964</strain>
    </source>
</reference>